<reference evidence="3" key="1">
    <citation type="submission" date="2021-01" db="UniProtKB">
        <authorList>
            <consortium name="EnsemblMetazoa"/>
        </authorList>
    </citation>
    <scope>IDENTIFICATION</scope>
</reference>
<dbReference type="Gene3D" id="3.30.60.30">
    <property type="match status" value="1"/>
</dbReference>
<dbReference type="InterPro" id="IPR036058">
    <property type="entry name" value="Kazal_dom_sf"/>
</dbReference>
<evidence type="ECO:0000313" key="3">
    <source>
        <dbReference type="EnsemblMetazoa" id="CLYHEMP020667.1"/>
    </source>
</evidence>
<keyword evidence="4" id="KW-1185">Reference proteome</keyword>
<dbReference type="AlphaFoldDB" id="A0A7M5XBF5"/>
<feature type="domain" description="Kazal-like" evidence="2">
    <location>
        <begin position="42"/>
        <end position="93"/>
    </location>
</feature>
<feature type="chain" id="PRO_5029838961" description="Kazal-like domain-containing protein" evidence="1">
    <location>
        <begin position="26"/>
        <end position="104"/>
    </location>
</feature>
<protein>
    <recommendedName>
        <fullName evidence="2">Kazal-like domain-containing protein</fullName>
    </recommendedName>
</protein>
<dbReference type="SUPFAM" id="SSF100895">
    <property type="entry name" value="Kazal-type serine protease inhibitors"/>
    <property type="match status" value="1"/>
</dbReference>
<sequence length="104" mass="11897">MDIKAIHIVVIFVVLQGFNTHKCDAEGFEDYEDNEDESFVDMKNDEDCDKPCTREYRPVCGSDGRIYANPCLLKNAQCKNPSLTEIKDAACEEMIENDRSRDNL</sequence>
<proteinExistence type="predicted"/>
<evidence type="ECO:0000259" key="2">
    <source>
        <dbReference type="PROSITE" id="PS51465"/>
    </source>
</evidence>
<feature type="signal peptide" evidence="1">
    <location>
        <begin position="1"/>
        <end position="25"/>
    </location>
</feature>
<evidence type="ECO:0000313" key="4">
    <source>
        <dbReference type="Proteomes" id="UP000594262"/>
    </source>
</evidence>
<accession>A0A7M5XBF5</accession>
<evidence type="ECO:0000256" key="1">
    <source>
        <dbReference type="SAM" id="SignalP"/>
    </source>
</evidence>
<dbReference type="PROSITE" id="PS51465">
    <property type="entry name" value="KAZAL_2"/>
    <property type="match status" value="1"/>
</dbReference>
<dbReference type="Pfam" id="PF07648">
    <property type="entry name" value="Kazal_2"/>
    <property type="match status" value="1"/>
</dbReference>
<organism evidence="3 4">
    <name type="scientific">Clytia hemisphaerica</name>
    <dbReference type="NCBI Taxonomy" id="252671"/>
    <lineage>
        <taxon>Eukaryota</taxon>
        <taxon>Metazoa</taxon>
        <taxon>Cnidaria</taxon>
        <taxon>Hydrozoa</taxon>
        <taxon>Hydroidolina</taxon>
        <taxon>Leptothecata</taxon>
        <taxon>Obeliida</taxon>
        <taxon>Clytiidae</taxon>
        <taxon>Clytia</taxon>
    </lineage>
</organism>
<dbReference type="SMART" id="SM00280">
    <property type="entry name" value="KAZAL"/>
    <property type="match status" value="1"/>
</dbReference>
<dbReference type="OrthoDB" id="5952960at2759"/>
<name>A0A7M5XBF5_9CNID</name>
<dbReference type="InterPro" id="IPR002350">
    <property type="entry name" value="Kazal_dom"/>
</dbReference>
<dbReference type="Proteomes" id="UP000594262">
    <property type="component" value="Unplaced"/>
</dbReference>
<dbReference type="CDD" id="cd00104">
    <property type="entry name" value="KAZAL_FS"/>
    <property type="match status" value="1"/>
</dbReference>
<dbReference type="EnsemblMetazoa" id="CLYHEMT020667.1">
    <property type="protein sequence ID" value="CLYHEMP020667.1"/>
    <property type="gene ID" value="CLYHEMG020667"/>
</dbReference>
<keyword evidence="1" id="KW-0732">Signal</keyword>